<accession>A0A423PFK8</accession>
<name>A0A423PFK8_9GAMM</name>
<dbReference type="PANTHER" id="PTHR36925">
    <property type="entry name" value="COBALT-PRECORRIN-6A REDUCTASE"/>
    <property type="match status" value="1"/>
</dbReference>
<dbReference type="NCBIfam" id="TIGR00715">
    <property type="entry name" value="precor6x_red"/>
    <property type="match status" value="1"/>
</dbReference>
<evidence type="ECO:0000256" key="3">
    <source>
        <dbReference type="ARBA" id="ARBA00023002"/>
    </source>
</evidence>
<keyword evidence="2" id="KW-0169">Cobalamin biosynthesis</keyword>
<comment type="pathway">
    <text evidence="1">Cofactor biosynthesis; adenosylcobalamin biosynthesis.</text>
</comment>
<comment type="caution">
    <text evidence="4">The sequence shown here is derived from an EMBL/GenBank/DDBJ whole genome shotgun (WGS) entry which is preliminary data.</text>
</comment>
<dbReference type="InterPro" id="IPR003723">
    <property type="entry name" value="Precorrin-6x_reduct"/>
</dbReference>
<sequence length="254" mass="27053">MASNDKPVINLLVLGGTLEARRLCDALAERNDCRAILSLAGATRRPVPAPIATRRGGFGGVNGLVAYLRTESIALVIDATHPFASTMSAHAGDAARIVGVPLWRLTRPAWMAETGMRWHSVPDARTAAAALGDYGRHVFLTVGARSLAPFADVADKHWVIRSIEAPPATPVFSPASVIRARPPFTETDEYRLMQDYGVDVLVTKNSGAPMLETKLAAAHALNVPVVMIERPVLAAADRVFDAPGAVITALDAHQ</sequence>
<dbReference type="AlphaFoldDB" id="A0A423PFK8"/>
<dbReference type="EMBL" id="AYKG01000067">
    <property type="protein sequence ID" value="ROO24355.1"/>
    <property type="molecule type" value="Genomic_DNA"/>
</dbReference>
<dbReference type="GO" id="GO:0016994">
    <property type="term" value="F:precorrin-6A reductase activity"/>
    <property type="evidence" value="ECO:0007669"/>
    <property type="project" value="InterPro"/>
</dbReference>
<evidence type="ECO:0000256" key="2">
    <source>
        <dbReference type="ARBA" id="ARBA00022573"/>
    </source>
</evidence>
<keyword evidence="5" id="KW-1185">Reference proteome</keyword>
<organism evidence="4 5">
    <name type="scientific">Salinisphaera japonica YTM-1</name>
    <dbReference type="NCBI Taxonomy" id="1209778"/>
    <lineage>
        <taxon>Bacteria</taxon>
        <taxon>Pseudomonadati</taxon>
        <taxon>Pseudomonadota</taxon>
        <taxon>Gammaproteobacteria</taxon>
        <taxon>Salinisphaerales</taxon>
        <taxon>Salinisphaeraceae</taxon>
        <taxon>Salinisphaera</taxon>
    </lineage>
</organism>
<evidence type="ECO:0000256" key="1">
    <source>
        <dbReference type="ARBA" id="ARBA00004953"/>
    </source>
</evidence>
<dbReference type="InParanoid" id="A0A423PFK8"/>
<dbReference type="UniPathway" id="UPA00148"/>
<dbReference type="Proteomes" id="UP000285310">
    <property type="component" value="Unassembled WGS sequence"/>
</dbReference>
<keyword evidence="3" id="KW-0560">Oxidoreductase</keyword>
<dbReference type="Pfam" id="PF02571">
    <property type="entry name" value="CbiJ"/>
    <property type="match status" value="1"/>
</dbReference>
<dbReference type="GO" id="GO:0009236">
    <property type="term" value="P:cobalamin biosynthetic process"/>
    <property type="evidence" value="ECO:0007669"/>
    <property type="project" value="UniProtKB-UniPathway"/>
</dbReference>
<reference evidence="4 5" key="1">
    <citation type="submission" date="2013-10" db="EMBL/GenBank/DDBJ databases">
        <title>Salinisphaera japonica YTM-1 Genome Sequencing.</title>
        <authorList>
            <person name="Lai Q."/>
            <person name="Li C."/>
            <person name="Shao Z."/>
        </authorList>
    </citation>
    <scope>NUCLEOTIDE SEQUENCE [LARGE SCALE GENOMIC DNA]</scope>
    <source>
        <strain evidence="4 5">YTM-1</strain>
    </source>
</reference>
<gene>
    <name evidence="4" type="ORF">SAJA_14150</name>
</gene>
<protein>
    <submittedName>
        <fullName evidence="4">Cobalt-precorrin-6x reductase</fullName>
    </submittedName>
</protein>
<dbReference type="PROSITE" id="PS51014">
    <property type="entry name" value="COBK_CBIJ"/>
    <property type="match status" value="1"/>
</dbReference>
<evidence type="ECO:0000313" key="4">
    <source>
        <dbReference type="EMBL" id="ROO24355.1"/>
    </source>
</evidence>
<evidence type="ECO:0000313" key="5">
    <source>
        <dbReference type="Proteomes" id="UP000285310"/>
    </source>
</evidence>
<dbReference type="NCBIfam" id="NF005968">
    <property type="entry name" value="PRK08057.1-2"/>
    <property type="match status" value="1"/>
</dbReference>
<proteinExistence type="predicted"/>
<dbReference type="PANTHER" id="PTHR36925:SF1">
    <property type="entry name" value="COBALT-PRECORRIN-6A REDUCTASE"/>
    <property type="match status" value="1"/>
</dbReference>